<dbReference type="InterPro" id="IPR002575">
    <property type="entry name" value="Aminoglycoside_PTrfase"/>
</dbReference>
<dbReference type="RefSeq" id="WP_189032596.1">
    <property type="nucleotide sequence ID" value="NZ_BMKR01000067.1"/>
</dbReference>
<reference evidence="3" key="1">
    <citation type="journal article" date="2014" name="Int. J. Syst. Evol. Microbiol.">
        <title>Complete genome sequence of Corynebacterium casei LMG S-19264T (=DSM 44701T), isolated from a smear-ripened cheese.</title>
        <authorList>
            <consortium name="US DOE Joint Genome Institute (JGI-PGF)"/>
            <person name="Walter F."/>
            <person name="Albersmeier A."/>
            <person name="Kalinowski J."/>
            <person name="Ruckert C."/>
        </authorList>
    </citation>
    <scope>NUCLEOTIDE SEQUENCE</scope>
    <source>
        <strain evidence="3">CGMCC 1.16134</strain>
    </source>
</reference>
<proteinExistence type="inferred from homology"/>
<dbReference type="InterPro" id="IPR050249">
    <property type="entry name" value="Pseudomonas-type_ThrB"/>
</dbReference>
<dbReference type="Pfam" id="PF01636">
    <property type="entry name" value="APH"/>
    <property type="match status" value="1"/>
</dbReference>
<dbReference type="Gene3D" id="3.30.200.20">
    <property type="entry name" value="Phosphorylase Kinase, domain 1"/>
    <property type="match status" value="1"/>
</dbReference>
<keyword evidence="4" id="KW-1185">Reference proteome</keyword>
<dbReference type="GO" id="GO:0009088">
    <property type="term" value="P:threonine biosynthetic process"/>
    <property type="evidence" value="ECO:0007669"/>
    <property type="project" value="TreeGrafter"/>
</dbReference>
<protein>
    <recommendedName>
        <fullName evidence="2">Aminoglycoside phosphotransferase domain-containing protein</fullName>
    </recommendedName>
</protein>
<reference evidence="3" key="2">
    <citation type="submission" date="2020-09" db="EMBL/GenBank/DDBJ databases">
        <authorList>
            <person name="Sun Q."/>
            <person name="Zhou Y."/>
        </authorList>
    </citation>
    <scope>NUCLEOTIDE SEQUENCE</scope>
    <source>
        <strain evidence="3">CGMCC 1.16134</strain>
    </source>
</reference>
<evidence type="ECO:0000313" key="3">
    <source>
        <dbReference type="EMBL" id="GGG14005.1"/>
    </source>
</evidence>
<evidence type="ECO:0000256" key="1">
    <source>
        <dbReference type="ARBA" id="ARBA00038240"/>
    </source>
</evidence>
<comment type="caution">
    <text evidence="3">The sequence shown here is derived from an EMBL/GenBank/DDBJ whole genome shotgun (WGS) entry which is preliminary data.</text>
</comment>
<dbReference type="Proteomes" id="UP000637643">
    <property type="component" value="Unassembled WGS sequence"/>
</dbReference>
<organism evidence="3 4">
    <name type="scientific">Paenibacillus albidus</name>
    <dbReference type="NCBI Taxonomy" id="2041023"/>
    <lineage>
        <taxon>Bacteria</taxon>
        <taxon>Bacillati</taxon>
        <taxon>Bacillota</taxon>
        <taxon>Bacilli</taxon>
        <taxon>Bacillales</taxon>
        <taxon>Paenibacillaceae</taxon>
        <taxon>Paenibacillus</taxon>
    </lineage>
</organism>
<accession>A0A917FYA8</accession>
<feature type="domain" description="Aminoglycoside phosphotransferase" evidence="2">
    <location>
        <begin position="28"/>
        <end position="245"/>
    </location>
</feature>
<comment type="similarity">
    <text evidence="1">Belongs to the pseudomonas-type ThrB family.</text>
</comment>
<dbReference type="AlphaFoldDB" id="A0A917FYA8"/>
<dbReference type="GO" id="GO:0004413">
    <property type="term" value="F:homoserine kinase activity"/>
    <property type="evidence" value="ECO:0007669"/>
    <property type="project" value="TreeGrafter"/>
</dbReference>
<dbReference type="SUPFAM" id="SSF56112">
    <property type="entry name" value="Protein kinase-like (PK-like)"/>
    <property type="match status" value="1"/>
</dbReference>
<dbReference type="PANTHER" id="PTHR21064:SF6">
    <property type="entry name" value="AMINOGLYCOSIDE PHOSPHOTRANSFERASE DOMAIN-CONTAINING PROTEIN"/>
    <property type="match status" value="1"/>
</dbReference>
<evidence type="ECO:0000313" key="4">
    <source>
        <dbReference type="Proteomes" id="UP000637643"/>
    </source>
</evidence>
<dbReference type="PANTHER" id="PTHR21064">
    <property type="entry name" value="AMINOGLYCOSIDE PHOSPHOTRANSFERASE DOMAIN-CONTAINING PROTEIN-RELATED"/>
    <property type="match status" value="1"/>
</dbReference>
<name>A0A917FYA8_9BACL</name>
<evidence type="ECO:0000259" key="2">
    <source>
        <dbReference type="Pfam" id="PF01636"/>
    </source>
</evidence>
<gene>
    <name evidence="3" type="primary">yerI</name>
    <name evidence="3" type="ORF">GCM10010912_68020</name>
</gene>
<dbReference type="EMBL" id="BMKR01000067">
    <property type="protein sequence ID" value="GGG14005.1"/>
    <property type="molecule type" value="Genomic_DNA"/>
</dbReference>
<sequence>MVSQELLVKAAESFGFTVETLVFLSNSCNEVYRFSKNNQPYILRLSERPSAYVEKIKAEVDWIYYLAQNGVHTSLPIQASDQQFIAVYKEQEQCFIATAFHMASGQFFDKNNLQLWGPSIFNKWGETMGRMHLLTKSYNAEDVAVKRDDWGMWNIDNPYLQQGRYHLLLKKLKSLENTIASLPKDAQSYGLIHNDFHPYNFYIDNDDITVFDFDDSIYGWYALDIAIAATHAVWWGSPADDRESKNEFAKRFLDEFLSGYFKYNDLDTYWVRQIPMFMNYRNLCSYFWWLNSWDGDESRLSEFQQTAITQAINLIQNDLMFDGCDIQL</sequence>
<dbReference type="InterPro" id="IPR011009">
    <property type="entry name" value="Kinase-like_dom_sf"/>
</dbReference>
<dbReference type="Gene3D" id="3.90.1200.10">
    <property type="match status" value="1"/>
</dbReference>